<dbReference type="AlphaFoldDB" id="X0VMM3"/>
<accession>X0VMM3</accession>
<comment type="caution">
    <text evidence="1">The sequence shown here is derived from an EMBL/GenBank/DDBJ whole genome shotgun (WGS) entry which is preliminary data.</text>
</comment>
<protein>
    <submittedName>
        <fullName evidence="1">Uncharacterized protein</fullName>
    </submittedName>
</protein>
<feature type="non-terminal residue" evidence="1">
    <location>
        <position position="1"/>
    </location>
</feature>
<reference evidence="1" key="1">
    <citation type="journal article" date="2014" name="Front. Microbiol.">
        <title>High frequency of phylogenetically diverse reductive dehalogenase-homologous genes in deep subseafloor sedimentary metagenomes.</title>
        <authorList>
            <person name="Kawai M."/>
            <person name="Futagami T."/>
            <person name="Toyoda A."/>
            <person name="Takaki Y."/>
            <person name="Nishi S."/>
            <person name="Hori S."/>
            <person name="Arai W."/>
            <person name="Tsubouchi T."/>
            <person name="Morono Y."/>
            <person name="Uchiyama I."/>
            <person name="Ito T."/>
            <person name="Fujiyama A."/>
            <person name="Inagaki F."/>
            <person name="Takami H."/>
        </authorList>
    </citation>
    <scope>NUCLEOTIDE SEQUENCE</scope>
    <source>
        <strain evidence="1">Expedition CK06-06</strain>
    </source>
</reference>
<organism evidence="1">
    <name type="scientific">marine sediment metagenome</name>
    <dbReference type="NCBI Taxonomy" id="412755"/>
    <lineage>
        <taxon>unclassified sequences</taxon>
        <taxon>metagenomes</taxon>
        <taxon>ecological metagenomes</taxon>
    </lineage>
</organism>
<name>X0VMM3_9ZZZZ</name>
<sequence>AIRRKEEGKKEYQVETSVTLRIIHKVFAEDSREAEAIAIDKLEQNTYYEKKPDGEMWSVIPNIYATKCEEI</sequence>
<evidence type="ECO:0000313" key="1">
    <source>
        <dbReference type="EMBL" id="GAG13728.1"/>
    </source>
</evidence>
<gene>
    <name evidence="1" type="ORF">S01H1_35887</name>
</gene>
<dbReference type="EMBL" id="BARS01022445">
    <property type="protein sequence ID" value="GAG13728.1"/>
    <property type="molecule type" value="Genomic_DNA"/>
</dbReference>
<proteinExistence type="predicted"/>